<evidence type="ECO:0000313" key="5">
    <source>
        <dbReference type="EMBL" id="PHH73772.1"/>
    </source>
</evidence>
<sequence length="1019" mass="110653">MVALFYAVLLGAATLAHASPPFIKPNNSTSVEITHSSTSDKLHHTSTEKSHAVPTKIFHAPSYRCHGGTSTYTKTATQTTPRPTFSSSSPTPCANGKTKPSGSTFSSKKSWFGSSSSGSNKGPNRFGFKGQQTATFTSNGPIATLSPNVHWSYDTKPVKNVRPVPVGKGSEMYYGNGDAKQAGHFAFLTYYFDSPSVNLDHSDHIDVSDFDQDRLAVSFSSDEAFSHAADSWPTEEPLILISYIKGCGEWEKGERCYFSASKLHVDHSSKTIVASGESKHPDGIISRGETKWGWWVPHAESAAQESKDSSSTSPSFSWTAAPSPSTSSIVRRTATRLASAARATRESAAFDAARGHCATAPDTRYGLPSACLGPFFDQQLDDALGYVPLDAADRALIDHLAPTYGHEGELVGGSNTDFDDADPFWKHRRRAAALEGRGFWSWLWKEMKKPFVAAYTAVRDALTISASINKEFSWKIPNPAEPASDANKVVDKHAKQVSSPWGKDAIVIRSFGSQEADSHGVVSYLNVFCVQCGVEGSARIAGSASWTPLGGFTQGRVELHTDIIFKLQLGIDAQIRYRQSFSTNLVNVGLPGLSYGVVTIGPYISVGTRVALEAAAKGRMLAGAEMGIHDARVVVDFVDSANSERAGWEPYFKPVFEAEGQIALSATLGLPVGLKLGIQISTWEKSIGVIDEPSITATAQVAASIGWDDGALSEGFTSTNGCAGISTKLSWRNKLWIDILGFKEIPLLDTTERPIARGCIALPSRIQKASRYPNTTTRHSHAVRRDVLLPRLAAVQDTTAVFASRANAAPRLSYTPRSFENHAYTDTDGFSYSLLATPRHDGIVLSCSNGNMYVVRSASDDNPDCSELWATKHDDTLVFDGTQKVMHYYTQTMAQIGVSRLRLDPEYHAPNSSALVVWALNKHADAPEQSYYVAVAADRQFFYPLVCDYAEADLGAKVFLARDPQEGIRMLESPHLKYTVTGGTVTRCYNLVTMPDYLVGRREDVDRTYLRLGSTGLGP</sequence>
<dbReference type="AlphaFoldDB" id="A0A2C5Z274"/>
<feature type="compositionally biased region" description="Low complexity" evidence="1">
    <location>
        <begin position="309"/>
        <end position="329"/>
    </location>
</feature>
<keyword evidence="6" id="KW-1185">Reference proteome</keyword>
<gene>
    <name evidence="5" type="ORF">CDD82_5273</name>
</gene>
<dbReference type="Proteomes" id="UP000224854">
    <property type="component" value="Unassembled WGS sequence"/>
</dbReference>
<dbReference type="OrthoDB" id="160645at2759"/>
<feature type="signal peptide" evidence="2">
    <location>
        <begin position="1"/>
        <end position="18"/>
    </location>
</feature>
<feature type="domain" description="DUF7223" evidence="4">
    <location>
        <begin position="525"/>
        <end position="704"/>
    </location>
</feature>
<feature type="compositionally biased region" description="Basic and acidic residues" evidence="1">
    <location>
        <begin position="38"/>
        <end position="51"/>
    </location>
</feature>
<dbReference type="InterPro" id="IPR054293">
    <property type="entry name" value="DUF7029"/>
</dbReference>
<dbReference type="Pfam" id="PF22974">
    <property type="entry name" value="DUF7029"/>
    <property type="match status" value="1"/>
</dbReference>
<comment type="caution">
    <text evidence="5">The sequence shown here is derived from an EMBL/GenBank/DDBJ whole genome shotgun (WGS) entry which is preliminary data.</text>
</comment>
<dbReference type="InterPro" id="IPR055647">
    <property type="entry name" value="DUF7223"/>
</dbReference>
<dbReference type="Pfam" id="PF23865">
    <property type="entry name" value="DUF7223"/>
    <property type="match status" value="1"/>
</dbReference>
<evidence type="ECO:0000259" key="3">
    <source>
        <dbReference type="Pfam" id="PF22974"/>
    </source>
</evidence>
<accession>A0A2C5Z274</accession>
<reference evidence="5 6" key="1">
    <citation type="submission" date="2017-06" db="EMBL/GenBank/DDBJ databases">
        <title>Ant-infecting Ophiocordyceps genomes reveal a high diversity of potential behavioral manipulation genes and a possible major role for enterotoxins.</title>
        <authorList>
            <person name="De Bekker C."/>
            <person name="Evans H.C."/>
            <person name="Brachmann A."/>
            <person name="Hughes D.P."/>
        </authorList>
    </citation>
    <scope>NUCLEOTIDE SEQUENCE [LARGE SCALE GENOMIC DNA]</scope>
    <source>
        <strain evidence="5 6">1348a</strain>
    </source>
</reference>
<evidence type="ECO:0000313" key="6">
    <source>
        <dbReference type="Proteomes" id="UP000224854"/>
    </source>
</evidence>
<evidence type="ECO:0000256" key="2">
    <source>
        <dbReference type="SAM" id="SignalP"/>
    </source>
</evidence>
<dbReference type="EMBL" id="NJEU01000479">
    <property type="protein sequence ID" value="PHH73772.1"/>
    <property type="molecule type" value="Genomic_DNA"/>
</dbReference>
<feature type="domain" description="DUF7029" evidence="3">
    <location>
        <begin position="192"/>
        <end position="282"/>
    </location>
</feature>
<name>A0A2C5Z274_9HYPO</name>
<feature type="chain" id="PRO_5012360987" evidence="2">
    <location>
        <begin position="19"/>
        <end position="1019"/>
    </location>
</feature>
<evidence type="ECO:0000256" key="1">
    <source>
        <dbReference type="SAM" id="MobiDB-lite"/>
    </source>
</evidence>
<keyword evidence="2" id="KW-0732">Signal</keyword>
<protein>
    <submittedName>
        <fullName evidence="5">Uncharacterized protein</fullName>
    </submittedName>
</protein>
<feature type="region of interest" description="Disordered" evidence="1">
    <location>
        <begin position="303"/>
        <end position="329"/>
    </location>
</feature>
<organism evidence="5 6">
    <name type="scientific">Ophiocordyceps australis</name>
    <dbReference type="NCBI Taxonomy" id="1399860"/>
    <lineage>
        <taxon>Eukaryota</taxon>
        <taxon>Fungi</taxon>
        <taxon>Dikarya</taxon>
        <taxon>Ascomycota</taxon>
        <taxon>Pezizomycotina</taxon>
        <taxon>Sordariomycetes</taxon>
        <taxon>Hypocreomycetidae</taxon>
        <taxon>Hypocreales</taxon>
        <taxon>Ophiocordycipitaceae</taxon>
        <taxon>Ophiocordyceps</taxon>
    </lineage>
</organism>
<feature type="region of interest" description="Disordered" evidence="1">
    <location>
        <begin position="73"/>
        <end position="133"/>
    </location>
</feature>
<feature type="region of interest" description="Disordered" evidence="1">
    <location>
        <begin position="31"/>
        <end position="52"/>
    </location>
</feature>
<proteinExistence type="predicted"/>
<feature type="compositionally biased region" description="Low complexity" evidence="1">
    <location>
        <begin position="73"/>
        <end position="124"/>
    </location>
</feature>
<evidence type="ECO:0000259" key="4">
    <source>
        <dbReference type="Pfam" id="PF23865"/>
    </source>
</evidence>